<evidence type="ECO:0000256" key="6">
    <source>
        <dbReference type="ARBA" id="ARBA00023136"/>
    </source>
</evidence>
<evidence type="ECO:0000256" key="3">
    <source>
        <dbReference type="ARBA" id="ARBA00022475"/>
    </source>
</evidence>
<evidence type="ECO:0000256" key="5">
    <source>
        <dbReference type="ARBA" id="ARBA00022989"/>
    </source>
</evidence>
<dbReference type="PROSITE" id="PS50928">
    <property type="entry name" value="ABC_TM1"/>
    <property type="match status" value="1"/>
</dbReference>
<dbReference type="CDD" id="cd06261">
    <property type="entry name" value="TM_PBP2"/>
    <property type="match status" value="1"/>
</dbReference>
<dbReference type="InterPro" id="IPR035906">
    <property type="entry name" value="MetI-like_sf"/>
</dbReference>
<keyword evidence="2 7" id="KW-0813">Transport</keyword>
<dbReference type="EMBL" id="CP032519">
    <property type="protein sequence ID" value="QEZ46857.1"/>
    <property type="molecule type" value="Genomic_DNA"/>
</dbReference>
<dbReference type="SUPFAM" id="SSF161098">
    <property type="entry name" value="MetI-like"/>
    <property type="match status" value="2"/>
</dbReference>
<feature type="transmembrane region" description="Helical" evidence="7">
    <location>
        <begin position="326"/>
        <end position="352"/>
    </location>
</feature>
<evidence type="ECO:0000256" key="7">
    <source>
        <dbReference type="RuleBase" id="RU363032"/>
    </source>
</evidence>
<dbReference type="Pfam" id="PF19300">
    <property type="entry name" value="BPD_transp_1_N"/>
    <property type="match status" value="1"/>
</dbReference>
<keyword evidence="4 7" id="KW-0812">Transmembrane</keyword>
<dbReference type="InterPro" id="IPR000515">
    <property type="entry name" value="MetI-like"/>
</dbReference>
<dbReference type="Proteomes" id="UP000325743">
    <property type="component" value="Chromosome 2"/>
</dbReference>
<evidence type="ECO:0000259" key="8">
    <source>
        <dbReference type="PROSITE" id="PS50928"/>
    </source>
</evidence>
<evidence type="ECO:0000313" key="10">
    <source>
        <dbReference type="Proteomes" id="UP000325743"/>
    </source>
</evidence>
<comment type="similarity">
    <text evidence="7">Belongs to the binding-protein-dependent transport system permease family.</text>
</comment>
<dbReference type="GO" id="GO:0005886">
    <property type="term" value="C:plasma membrane"/>
    <property type="evidence" value="ECO:0007669"/>
    <property type="project" value="UniProtKB-SubCell"/>
</dbReference>
<evidence type="ECO:0000256" key="4">
    <source>
        <dbReference type="ARBA" id="ARBA00022692"/>
    </source>
</evidence>
<protein>
    <submittedName>
        <fullName evidence="9">ABC transporter permease subunit</fullName>
    </submittedName>
</protein>
<feature type="transmembrane region" description="Helical" evidence="7">
    <location>
        <begin position="379"/>
        <end position="397"/>
    </location>
</feature>
<dbReference type="Gene3D" id="1.10.3720.10">
    <property type="entry name" value="MetI-like"/>
    <property type="match status" value="2"/>
</dbReference>
<keyword evidence="5 7" id="KW-1133">Transmembrane helix</keyword>
<feature type="transmembrane region" description="Helical" evidence="7">
    <location>
        <begin position="177"/>
        <end position="199"/>
    </location>
</feature>
<keyword evidence="6 7" id="KW-0472">Membrane</keyword>
<evidence type="ECO:0000256" key="1">
    <source>
        <dbReference type="ARBA" id="ARBA00004651"/>
    </source>
</evidence>
<dbReference type="AlphaFoldDB" id="A0A5P3VKS8"/>
<feature type="transmembrane region" description="Helical" evidence="7">
    <location>
        <begin position="257"/>
        <end position="280"/>
    </location>
</feature>
<proteinExistence type="inferred from homology"/>
<keyword evidence="3" id="KW-1003">Cell membrane</keyword>
<gene>
    <name evidence="9" type="ORF">D2917_21925</name>
</gene>
<dbReference type="PANTHER" id="PTHR30465:SF0">
    <property type="entry name" value="OLIGOPEPTIDE TRANSPORT SYSTEM PERMEASE PROTEIN APPB"/>
    <property type="match status" value="1"/>
</dbReference>
<feature type="transmembrane region" description="Helical" evidence="7">
    <location>
        <begin position="211"/>
        <end position="237"/>
    </location>
</feature>
<feature type="transmembrane region" description="Helical" evidence="7">
    <location>
        <begin position="99"/>
        <end position="122"/>
    </location>
</feature>
<dbReference type="PANTHER" id="PTHR30465">
    <property type="entry name" value="INNER MEMBRANE ABC TRANSPORTER"/>
    <property type="match status" value="1"/>
</dbReference>
<accession>A0A5P3VKS8</accession>
<comment type="subcellular location">
    <subcellularLocation>
        <location evidence="1 7">Cell membrane</location>
        <topology evidence="1 7">Multi-pass membrane protein</topology>
    </subcellularLocation>
</comment>
<sequence length="413" mass="44032">MLNFLVRRSLATVPVLAVVAVIVFLLLRLTPGDPAAAIAGDAASAQDIARIRVQLGLDEALPVQFAHWIGQVLSADLGYSYFYKMPVTALIAQRLEPTLSVAALTIALTVLAAVPLGTLAAYRRGRWVDRMVMGGSVLGFSLPVFVAGYLMIWLFSLHLGWFPAQGYKRLADGAGPWLHSLALPCVTLSVMSCALVARVTRAAVALYGARVSLAVGVCVALASVALGLAVGLVSGYFRWLDGPVMRVMDGMMAIPGILFAIVLVAAWRPSLLTVIVAMTVPDTPRVARLVRSVVLSVREEPYVEAAIALDTPAWKLMLRHILPNTIAPLLVQGTFICAGAMLVEAVMSFLGIGLPTDIPTWGNIMAEGRAHFTSHPHSVLLPGAFLALTVLAVNMLGDGLRDTLDPKFNKRNG</sequence>
<dbReference type="InterPro" id="IPR045621">
    <property type="entry name" value="BPD_transp_1_N"/>
</dbReference>
<dbReference type="GO" id="GO:0055085">
    <property type="term" value="P:transmembrane transport"/>
    <property type="evidence" value="ECO:0007669"/>
    <property type="project" value="InterPro"/>
</dbReference>
<feature type="transmembrane region" description="Helical" evidence="7">
    <location>
        <begin position="134"/>
        <end position="157"/>
    </location>
</feature>
<evidence type="ECO:0000313" key="9">
    <source>
        <dbReference type="EMBL" id="QEZ46857.1"/>
    </source>
</evidence>
<feature type="domain" description="ABC transmembrane type-1" evidence="8">
    <location>
        <begin position="213"/>
        <end position="397"/>
    </location>
</feature>
<evidence type="ECO:0000256" key="2">
    <source>
        <dbReference type="ARBA" id="ARBA00022448"/>
    </source>
</evidence>
<name>A0A5P3VKS8_9BURK</name>
<reference evidence="9 10" key="1">
    <citation type="submission" date="2018-09" db="EMBL/GenBank/DDBJ databases">
        <title>Complete genome sequence of Cupriavidus oxalaticus T2, a bacterium capable of phenol tolerance and degradation.</title>
        <authorList>
            <person name="Yan J."/>
        </authorList>
    </citation>
    <scope>NUCLEOTIDE SEQUENCE [LARGE SCALE GENOMIC DNA]</scope>
    <source>
        <strain evidence="9 10">T2</strain>
    </source>
</reference>
<organism evidence="9 10">
    <name type="scientific">Cupriavidus oxalaticus</name>
    <dbReference type="NCBI Taxonomy" id="96344"/>
    <lineage>
        <taxon>Bacteria</taxon>
        <taxon>Pseudomonadati</taxon>
        <taxon>Pseudomonadota</taxon>
        <taxon>Betaproteobacteria</taxon>
        <taxon>Burkholderiales</taxon>
        <taxon>Burkholderiaceae</taxon>
        <taxon>Cupriavidus</taxon>
    </lineage>
</organism>
<dbReference type="Pfam" id="PF00528">
    <property type="entry name" value="BPD_transp_1"/>
    <property type="match status" value="2"/>
</dbReference>